<gene>
    <name evidence="2" type="ORF">GLOTRDRAFT_99591</name>
</gene>
<evidence type="ECO:0000256" key="1">
    <source>
        <dbReference type="SAM" id="MobiDB-lite"/>
    </source>
</evidence>
<feature type="region of interest" description="Disordered" evidence="1">
    <location>
        <begin position="1"/>
        <end position="34"/>
    </location>
</feature>
<dbReference type="Proteomes" id="UP000030669">
    <property type="component" value="Unassembled WGS sequence"/>
</dbReference>
<name>S7RT78_GLOTA</name>
<dbReference type="GeneID" id="19310087"/>
<evidence type="ECO:0000313" key="2">
    <source>
        <dbReference type="EMBL" id="EPQ56329.1"/>
    </source>
</evidence>
<accession>S7RT78</accession>
<dbReference type="HOGENOM" id="CLU_1017614_0_0_1"/>
<feature type="non-terminal residue" evidence="2">
    <location>
        <position position="274"/>
    </location>
</feature>
<reference evidence="2 3" key="1">
    <citation type="journal article" date="2012" name="Science">
        <title>The Paleozoic origin of enzymatic lignin decomposition reconstructed from 31 fungal genomes.</title>
        <authorList>
            <person name="Floudas D."/>
            <person name="Binder M."/>
            <person name="Riley R."/>
            <person name="Barry K."/>
            <person name="Blanchette R.A."/>
            <person name="Henrissat B."/>
            <person name="Martinez A.T."/>
            <person name="Otillar R."/>
            <person name="Spatafora J.W."/>
            <person name="Yadav J.S."/>
            <person name="Aerts A."/>
            <person name="Benoit I."/>
            <person name="Boyd A."/>
            <person name="Carlson A."/>
            <person name="Copeland A."/>
            <person name="Coutinho P.M."/>
            <person name="de Vries R.P."/>
            <person name="Ferreira P."/>
            <person name="Findley K."/>
            <person name="Foster B."/>
            <person name="Gaskell J."/>
            <person name="Glotzer D."/>
            <person name="Gorecki P."/>
            <person name="Heitman J."/>
            <person name="Hesse C."/>
            <person name="Hori C."/>
            <person name="Igarashi K."/>
            <person name="Jurgens J.A."/>
            <person name="Kallen N."/>
            <person name="Kersten P."/>
            <person name="Kohler A."/>
            <person name="Kuees U."/>
            <person name="Kumar T.K.A."/>
            <person name="Kuo A."/>
            <person name="LaButti K."/>
            <person name="Larrondo L.F."/>
            <person name="Lindquist E."/>
            <person name="Ling A."/>
            <person name="Lombard V."/>
            <person name="Lucas S."/>
            <person name="Lundell T."/>
            <person name="Martin R."/>
            <person name="McLaughlin D.J."/>
            <person name="Morgenstern I."/>
            <person name="Morin E."/>
            <person name="Murat C."/>
            <person name="Nagy L.G."/>
            <person name="Nolan M."/>
            <person name="Ohm R.A."/>
            <person name="Patyshakuliyeva A."/>
            <person name="Rokas A."/>
            <person name="Ruiz-Duenas F.J."/>
            <person name="Sabat G."/>
            <person name="Salamov A."/>
            <person name="Samejima M."/>
            <person name="Schmutz J."/>
            <person name="Slot J.C."/>
            <person name="St John F."/>
            <person name="Stenlid J."/>
            <person name="Sun H."/>
            <person name="Sun S."/>
            <person name="Syed K."/>
            <person name="Tsang A."/>
            <person name="Wiebenga A."/>
            <person name="Young D."/>
            <person name="Pisabarro A."/>
            <person name="Eastwood D.C."/>
            <person name="Martin F."/>
            <person name="Cullen D."/>
            <person name="Grigoriev I.V."/>
            <person name="Hibbett D.S."/>
        </authorList>
    </citation>
    <scope>NUCLEOTIDE SEQUENCE [LARGE SCALE GENOMIC DNA]</scope>
    <source>
        <strain evidence="2 3">ATCC 11539</strain>
    </source>
</reference>
<feature type="compositionally biased region" description="Polar residues" evidence="1">
    <location>
        <begin position="1"/>
        <end position="11"/>
    </location>
</feature>
<dbReference type="AlphaFoldDB" id="S7RT78"/>
<feature type="compositionally biased region" description="Pro residues" evidence="1">
    <location>
        <begin position="81"/>
        <end position="90"/>
    </location>
</feature>
<sequence length="274" mass="29764">MLQFPLATTVNGGVPDNRVKRSAPSPPKKKFPLAHSLPCTGIALRVRPHVRVHPRAHGQPPFALALTSLSPRIHARASPRSPVPPQPPTVVRPRVNGRPHVTVHCNCAPSRAISALAFTTPPFPAVPKPPAHVPPPRSRTNDVRPRVERRTFLPASKCLSPLRPPGTVALAFGFAMRSLRPRVTVRRPTPFPPVLRRRFAGRSRSALAYTYGCRAPRVERPPLSPFVCFPMATASSTAAGRPHGWVRLCVPFALALPSAPPPAPSHSLPRFSPF</sequence>
<keyword evidence="3" id="KW-1185">Reference proteome</keyword>
<organism evidence="2 3">
    <name type="scientific">Gloeophyllum trabeum (strain ATCC 11539 / FP-39264 / Madison 617)</name>
    <name type="common">Brown rot fungus</name>
    <dbReference type="NCBI Taxonomy" id="670483"/>
    <lineage>
        <taxon>Eukaryota</taxon>
        <taxon>Fungi</taxon>
        <taxon>Dikarya</taxon>
        <taxon>Basidiomycota</taxon>
        <taxon>Agaricomycotina</taxon>
        <taxon>Agaricomycetes</taxon>
        <taxon>Gloeophyllales</taxon>
        <taxon>Gloeophyllaceae</taxon>
        <taxon>Gloeophyllum</taxon>
    </lineage>
</organism>
<proteinExistence type="predicted"/>
<dbReference type="RefSeq" id="XP_007865083.1">
    <property type="nucleotide sequence ID" value="XM_007866892.1"/>
</dbReference>
<dbReference type="EMBL" id="KB469300">
    <property type="protein sequence ID" value="EPQ56329.1"/>
    <property type="molecule type" value="Genomic_DNA"/>
</dbReference>
<feature type="region of interest" description="Disordered" evidence="1">
    <location>
        <begin position="75"/>
        <end position="96"/>
    </location>
</feature>
<dbReference type="KEGG" id="gtr:GLOTRDRAFT_99591"/>
<protein>
    <submittedName>
        <fullName evidence="2">Uncharacterized protein</fullName>
    </submittedName>
</protein>
<evidence type="ECO:0000313" key="3">
    <source>
        <dbReference type="Proteomes" id="UP000030669"/>
    </source>
</evidence>